<dbReference type="AlphaFoldDB" id="A0AA47LSN3"/>
<gene>
    <name evidence="1" type="ORF">N8M53_13425</name>
</gene>
<dbReference type="SUPFAM" id="SSF53850">
    <property type="entry name" value="Periplasmic binding protein-like II"/>
    <property type="match status" value="1"/>
</dbReference>
<organism evidence="1 2">
    <name type="scientific">Salinivibrio kushneri</name>
    <dbReference type="NCBI Taxonomy" id="1908198"/>
    <lineage>
        <taxon>Bacteria</taxon>
        <taxon>Pseudomonadati</taxon>
        <taxon>Pseudomonadota</taxon>
        <taxon>Gammaproteobacteria</taxon>
        <taxon>Vibrionales</taxon>
        <taxon>Vibrionaceae</taxon>
        <taxon>Salinivibrio</taxon>
    </lineage>
</organism>
<evidence type="ECO:0000313" key="1">
    <source>
        <dbReference type="EMBL" id="WBA10353.1"/>
    </source>
</evidence>
<geneLocation type="plasmid" evidence="1 2">
    <name>unnamed</name>
</geneLocation>
<evidence type="ECO:0000313" key="2">
    <source>
        <dbReference type="Proteomes" id="UP001164748"/>
    </source>
</evidence>
<keyword evidence="1" id="KW-0614">Plasmid</keyword>
<dbReference type="Proteomes" id="UP001164748">
    <property type="component" value="Plasmid unnamed"/>
</dbReference>
<protein>
    <submittedName>
        <fullName evidence="1">Transporter substrate-binding domain-containing protein</fullName>
    </submittedName>
</protein>
<dbReference type="Gene3D" id="3.40.190.10">
    <property type="entry name" value="Periplasmic binding protein-like II"/>
    <property type="match status" value="2"/>
</dbReference>
<sequence>MQGIGEVTKQLTERILLSEKQNIEFRWEEMPLKRAQFSMVKGIIDIDFARTRFAYDESDPVVFTSEAIFRINYHLFARTHVLAADDYQRVVGVIGDQLSAAIAKRHQWRMVWARSEEDALTMVQNGRVDAMIGFRSIEQVLDRPSLSHVVASEKPIASIPVYLVFHQRHQRLAEHASVAIARMKQNGEITALFKEHGLLAR</sequence>
<proteinExistence type="predicted"/>
<accession>A0AA47LSN3</accession>
<dbReference type="EMBL" id="CP114589">
    <property type="protein sequence ID" value="WBA10353.1"/>
    <property type="molecule type" value="Genomic_DNA"/>
</dbReference>
<name>A0AA47LSN3_9GAMM</name>
<reference evidence="1" key="1">
    <citation type="submission" date="2022-09" db="EMBL/GenBank/DDBJ databases">
        <authorList>
            <person name="Li Z.-J."/>
        </authorList>
    </citation>
    <scope>NUCLEOTIDE SEQUENCE</scope>
    <source>
        <strain evidence="1">TGB11</strain>
        <plasmid evidence="1">unnamed</plasmid>
    </source>
</reference>
<dbReference type="RefSeq" id="WP_269580371.1">
    <property type="nucleotide sequence ID" value="NZ_CP114589.1"/>
</dbReference>